<feature type="region of interest" description="Disordered" evidence="8">
    <location>
        <begin position="1"/>
        <end position="55"/>
    </location>
</feature>
<evidence type="ECO:0000259" key="10">
    <source>
        <dbReference type="PROSITE" id="PS50850"/>
    </source>
</evidence>
<keyword evidence="7" id="KW-0046">Antibiotic resistance</keyword>
<feature type="transmembrane region" description="Helical" evidence="9">
    <location>
        <begin position="387"/>
        <end position="405"/>
    </location>
</feature>
<keyword evidence="4 9" id="KW-0812">Transmembrane</keyword>
<feature type="compositionally biased region" description="Basic residues" evidence="8">
    <location>
        <begin position="31"/>
        <end position="45"/>
    </location>
</feature>
<feature type="transmembrane region" description="Helical" evidence="9">
    <location>
        <begin position="217"/>
        <end position="238"/>
    </location>
</feature>
<feature type="transmembrane region" description="Helical" evidence="9">
    <location>
        <begin position="95"/>
        <end position="118"/>
    </location>
</feature>
<sequence>MTGPPLPPPPRRTQEAATAGGAGGKGGGRQIHPRGSHDHRPHRRPRTTDTAPAGAAADPRRWRLLVFVALAQFMVLLDTTVVNLALPAIQADLKAGATAVEWVLTAYILCFGGLMLLGGRTADRWGRRRTFLLGALLFTAASLLCGLAQGAGLLIAARALQGCGAAFLSPAAMSLVTTTFPKGRERTTALAVWAALAGLGGTLGVIAGGLITDSLSWRWIFYINLPFGIVAVAGVLLLSRGRPETRIRGSRPDIAGAVTVTAGLAALVYAIVNIQDHGAASTPYVLAPAAASLALLAAFVLIERRTPDPLMPLHLFATRSLATAGLGRVLTSGVQASVLFLCSYYLQRTLGYSTLRSGFAFLPLGVVAILVTAPATRIMHKTGPRPVYLAGAAGSVLGLILLTQAPQHGTYLMHLLPALLILGASMQCCGIPVNVHGVSDIPARQQGIASGVLVAAFQVGASLGVATVATSALTRTTHELTHHTTPALAWLDGLHLGFWIATGIGVLNLLTAYFGLPRHHTAPAPAGPRTA</sequence>
<comment type="caution">
    <text evidence="11">The sequence shown here is derived from an EMBL/GenBank/DDBJ whole genome shotgun (WGS) entry which is preliminary data.</text>
</comment>
<reference evidence="11 12" key="1">
    <citation type="submission" date="2023-02" db="EMBL/GenBank/DDBJ databases">
        <authorList>
            <person name="Maleckis M."/>
        </authorList>
    </citation>
    <scope>NUCLEOTIDE SEQUENCE [LARGE SCALE GENOMIC DNA]</scope>
    <source>
        <strain evidence="11 12">P8-A2</strain>
    </source>
</reference>
<comment type="subcellular location">
    <subcellularLocation>
        <location evidence="1">Cell membrane</location>
        <topology evidence="1">Multi-pass membrane protein</topology>
    </subcellularLocation>
</comment>
<organism evidence="11 12">
    <name type="scientific">Streptomyces mirabilis</name>
    <dbReference type="NCBI Taxonomy" id="68239"/>
    <lineage>
        <taxon>Bacteria</taxon>
        <taxon>Bacillati</taxon>
        <taxon>Actinomycetota</taxon>
        <taxon>Actinomycetes</taxon>
        <taxon>Kitasatosporales</taxon>
        <taxon>Streptomycetaceae</taxon>
        <taxon>Streptomyces</taxon>
    </lineage>
</organism>
<protein>
    <submittedName>
        <fullName evidence="11">MFS transporter</fullName>
    </submittedName>
</protein>
<feature type="domain" description="Major facilitator superfamily (MFS) profile" evidence="10">
    <location>
        <begin position="64"/>
        <end position="520"/>
    </location>
</feature>
<evidence type="ECO:0000313" key="11">
    <source>
        <dbReference type="EMBL" id="MDU9002176.1"/>
    </source>
</evidence>
<evidence type="ECO:0000256" key="3">
    <source>
        <dbReference type="ARBA" id="ARBA00022475"/>
    </source>
</evidence>
<evidence type="ECO:0000256" key="5">
    <source>
        <dbReference type="ARBA" id="ARBA00022989"/>
    </source>
</evidence>
<feature type="transmembrane region" description="Helical" evidence="9">
    <location>
        <begin position="130"/>
        <end position="149"/>
    </location>
</feature>
<feature type="compositionally biased region" description="Pro residues" evidence="8">
    <location>
        <begin position="1"/>
        <end position="11"/>
    </location>
</feature>
<dbReference type="Pfam" id="PF07690">
    <property type="entry name" value="MFS_1"/>
    <property type="match status" value="1"/>
</dbReference>
<dbReference type="InterPro" id="IPR004638">
    <property type="entry name" value="EmrB-like"/>
</dbReference>
<evidence type="ECO:0000256" key="9">
    <source>
        <dbReference type="SAM" id="Phobius"/>
    </source>
</evidence>
<dbReference type="PANTHER" id="PTHR42718">
    <property type="entry name" value="MAJOR FACILITATOR SUPERFAMILY MULTIDRUG TRANSPORTER MFSC"/>
    <property type="match status" value="1"/>
</dbReference>
<feature type="compositionally biased region" description="Gly residues" evidence="8">
    <location>
        <begin position="20"/>
        <end position="29"/>
    </location>
</feature>
<keyword evidence="12" id="KW-1185">Reference proteome</keyword>
<feature type="transmembrane region" description="Helical" evidence="9">
    <location>
        <begin position="284"/>
        <end position="302"/>
    </location>
</feature>
<dbReference type="PROSITE" id="PS00216">
    <property type="entry name" value="SUGAR_TRANSPORT_1"/>
    <property type="match status" value="1"/>
</dbReference>
<proteinExistence type="predicted"/>
<dbReference type="PANTHER" id="PTHR42718:SF46">
    <property type="entry name" value="BLR6921 PROTEIN"/>
    <property type="match status" value="1"/>
</dbReference>
<dbReference type="InterPro" id="IPR011701">
    <property type="entry name" value="MFS"/>
</dbReference>
<keyword evidence="3" id="KW-1003">Cell membrane</keyword>
<evidence type="ECO:0000256" key="7">
    <source>
        <dbReference type="ARBA" id="ARBA00023251"/>
    </source>
</evidence>
<evidence type="ECO:0000256" key="2">
    <source>
        <dbReference type="ARBA" id="ARBA00022448"/>
    </source>
</evidence>
<keyword evidence="2" id="KW-0813">Transport</keyword>
<evidence type="ECO:0000256" key="6">
    <source>
        <dbReference type="ARBA" id="ARBA00023136"/>
    </source>
</evidence>
<keyword evidence="5 9" id="KW-1133">Transmembrane helix</keyword>
<feature type="transmembrane region" description="Helical" evidence="9">
    <location>
        <begin position="323"/>
        <end position="346"/>
    </location>
</feature>
<dbReference type="Gene3D" id="1.20.1250.20">
    <property type="entry name" value="MFS general substrate transporter like domains"/>
    <property type="match status" value="1"/>
</dbReference>
<feature type="transmembrane region" description="Helical" evidence="9">
    <location>
        <begin position="358"/>
        <end position="375"/>
    </location>
</feature>
<dbReference type="InterPro" id="IPR036259">
    <property type="entry name" value="MFS_trans_sf"/>
</dbReference>
<accession>A0ABU3V7N1</accession>
<name>A0ABU3V7N1_9ACTN</name>
<dbReference type="NCBIfam" id="TIGR00711">
    <property type="entry name" value="efflux_EmrB"/>
    <property type="match status" value="1"/>
</dbReference>
<dbReference type="EMBL" id="JARAKF010000006">
    <property type="protein sequence ID" value="MDU9002176.1"/>
    <property type="molecule type" value="Genomic_DNA"/>
</dbReference>
<dbReference type="SUPFAM" id="SSF103473">
    <property type="entry name" value="MFS general substrate transporter"/>
    <property type="match status" value="1"/>
</dbReference>
<dbReference type="InterPro" id="IPR020846">
    <property type="entry name" value="MFS_dom"/>
</dbReference>
<keyword evidence="6 9" id="KW-0472">Membrane</keyword>
<feature type="transmembrane region" description="Helical" evidence="9">
    <location>
        <begin position="254"/>
        <end position="272"/>
    </location>
</feature>
<gene>
    <name evidence="11" type="ORF">PU648_60470</name>
</gene>
<feature type="transmembrane region" description="Helical" evidence="9">
    <location>
        <begin position="447"/>
        <end position="473"/>
    </location>
</feature>
<dbReference type="Gene3D" id="1.20.1720.10">
    <property type="entry name" value="Multidrug resistance protein D"/>
    <property type="match status" value="1"/>
</dbReference>
<dbReference type="PROSITE" id="PS50850">
    <property type="entry name" value="MFS"/>
    <property type="match status" value="1"/>
</dbReference>
<feature type="transmembrane region" description="Helical" evidence="9">
    <location>
        <begin position="64"/>
        <end position="89"/>
    </location>
</feature>
<feature type="transmembrane region" description="Helical" evidence="9">
    <location>
        <begin position="493"/>
        <end position="516"/>
    </location>
</feature>
<evidence type="ECO:0000313" key="12">
    <source>
        <dbReference type="Proteomes" id="UP001257627"/>
    </source>
</evidence>
<dbReference type="InterPro" id="IPR005829">
    <property type="entry name" value="Sugar_transporter_CS"/>
</dbReference>
<dbReference type="CDD" id="cd17321">
    <property type="entry name" value="MFS_MMR_MDR_like"/>
    <property type="match status" value="1"/>
</dbReference>
<evidence type="ECO:0000256" key="4">
    <source>
        <dbReference type="ARBA" id="ARBA00022692"/>
    </source>
</evidence>
<feature type="transmembrane region" description="Helical" evidence="9">
    <location>
        <begin position="155"/>
        <end position="176"/>
    </location>
</feature>
<dbReference type="Proteomes" id="UP001257627">
    <property type="component" value="Unassembled WGS sequence"/>
</dbReference>
<feature type="transmembrane region" description="Helical" evidence="9">
    <location>
        <begin position="411"/>
        <end position="435"/>
    </location>
</feature>
<evidence type="ECO:0000256" key="1">
    <source>
        <dbReference type="ARBA" id="ARBA00004651"/>
    </source>
</evidence>
<evidence type="ECO:0000256" key="8">
    <source>
        <dbReference type="SAM" id="MobiDB-lite"/>
    </source>
</evidence>
<feature type="transmembrane region" description="Helical" evidence="9">
    <location>
        <begin position="188"/>
        <end position="211"/>
    </location>
</feature>